<keyword evidence="2" id="KW-1185">Reference proteome</keyword>
<dbReference type="EMBL" id="LXQA010135817">
    <property type="protein sequence ID" value="MCI23395.1"/>
    <property type="molecule type" value="Genomic_DNA"/>
</dbReference>
<feature type="non-terminal residue" evidence="1">
    <location>
        <position position="1"/>
    </location>
</feature>
<dbReference type="Proteomes" id="UP000265520">
    <property type="component" value="Unassembled WGS sequence"/>
</dbReference>
<feature type="non-terminal residue" evidence="1">
    <location>
        <position position="127"/>
    </location>
</feature>
<sequence length="127" mass="14495">IIWNSSTRAELLKFVDQQRAAQGPDGSYDIKDSHDFVYEALSKELFIGNVYLRVYNDQPDFEISEPEAFCVALVDFISWLLHNQCVEEANHNVEETTSFTETPEHLNEVVDGSVNEHQILNNSSIMS</sequence>
<dbReference type="GO" id="GO:2000641">
    <property type="term" value="P:regulation of early endosome to late endosome transport"/>
    <property type="evidence" value="ECO:0007669"/>
    <property type="project" value="InterPro"/>
</dbReference>
<name>A0A392QJC6_9FABA</name>
<comment type="caution">
    <text evidence="1">The sequence shown here is derived from an EMBL/GenBank/DDBJ whole genome shotgun (WGS) entry which is preliminary data.</text>
</comment>
<dbReference type="PANTHER" id="PTHR36983">
    <property type="entry name" value="DNAJ HOMOLOG SUBFAMILY C MEMBER 13"/>
    <property type="match status" value="1"/>
</dbReference>
<dbReference type="PANTHER" id="PTHR36983:SF2">
    <property type="entry name" value="DNAJ HOMOLOG SUBFAMILY C MEMBER 13"/>
    <property type="match status" value="1"/>
</dbReference>
<evidence type="ECO:0000313" key="2">
    <source>
        <dbReference type="Proteomes" id="UP000265520"/>
    </source>
</evidence>
<accession>A0A392QJC6</accession>
<evidence type="ECO:0000313" key="1">
    <source>
        <dbReference type="EMBL" id="MCI23395.1"/>
    </source>
</evidence>
<dbReference type="GO" id="GO:0010008">
    <property type="term" value="C:endosome membrane"/>
    <property type="evidence" value="ECO:0007669"/>
    <property type="project" value="TreeGrafter"/>
</dbReference>
<dbReference type="GO" id="GO:0006898">
    <property type="term" value="P:receptor-mediated endocytosis"/>
    <property type="evidence" value="ECO:0007669"/>
    <property type="project" value="TreeGrafter"/>
</dbReference>
<dbReference type="InterPro" id="IPR044978">
    <property type="entry name" value="GRV2/DNAJC13"/>
</dbReference>
<reference evidence="1 2" key="1">
    <citation type="journal article" date="2018" name="Front. Plant Sci.">
        <title>Red Clover (Trifolium pratense) and Zigzag Clover (T. medium) - A Picture of Genomic Similarities and Differences.</title>
        <authorList>
            <person name="Dluhosova J."/>
            <person name="Istvanek J."/>
            <person name="Nedelnik J."/>
            <person name="Repkova J."/>
        </authorList>
    </citation>
    <scope>NUCLEOTIDE SEQUENCE [LARGE SCALE GENOMIC DNA]</scope>
    <source>
        <strain evidence="2">cv. 10/8</strain>
        <tissue evidence="1">Leaf</tissue>
    </source>
</reference>
<dbReference type="GO" id="GO:0007032">
    <property type="term" value="P:endosome organization"/>
    <property type="evidence" value="ECO:0007669"/>
    <property type="project" value="InterPro"/>
</dbReference>
<proteinExistence type="predicted"/>
<organism evidence="1 2">
    <name type="scientific">Trifolium medium</name>
    <dbReference type="NCBI Taxonomy" id="97028"/>
    <lineage>
        <taxon>Eukaryota</taxon>
        <taxon>Viridiplantae</taxon>
        <taxon>Streptophyta</taxon>
        <taxon>Embryophyta</taxon>
        <taxon>Tracheophyta</taxon>
        <taxon>Spermatophyta</taxon>
        <taxon>Magnoliopsida</taxon>
        <taxon>eudicotyledons</taxon>
        <taxon>Gunneridae</taxon>
        <taxon>Pentapetalae</taxon>
        <taxon>rosids</taxon>
        <taxon>fabids</taxon>
        <taxon>Fabales</taxon>
        <taxon>Fabaceae</taxon>
        <taxon>Papilionoideae</taxon>
        <taxon>50 kb inversion clade</taxon>
        <taxon>NPAAA clade</taxon>
        <taxon>Hologalegina</taxon>
        <taxon>IRL clade</taxon>
        <taxon>Trifolieae</taxon>
        <taxon>Trifolium</taxon>
    </lineage>
</organism>
<protein>
    <submittedName>
        <fullName evidence="1">DnaJ-like subfamily C GRV2-like</fullName>
    </submittedName>
</protein>
<gene>
    <name evidence="1" type="ORF">A2U01_0044574</name>
</gene>
<dbReference type="AlphaFoldDB" id="A0A392QJC6"/>